<evidence type="ECO:0000259" key="3">
    <source>
        <dbReference type="Pfam" id="PF00464"/>
    </source>
</evidence>
<dbReference type="Gene3D" id="3.90.1150.10">
    <property type="entry name" value="Aspartate Aminotransferase, domain 1"/>
    <property type="match status" value="1"/>
</dbReference>
<feature type="domain" description="Serine hydroxymethyltransferase-like" evidence="3">
    <location>
        <begin position="2"/>
        <end position="82"/>
    </location>
</feature>
<dbReference type="GO" id="GO:0004372">
    <property type="term" value="F:glycine hydroxymethyltransferase activity"/>
    <property type="evidence" value="ECO:0007669"/>
    <property type="project" value="TreeGrafter"/>
</dbReference>
<dbReference type="GO" id="GO:0046653">
    <property type="term" value="P:tetrahydrofolate metabolic process"/>
    <property type="evidence" value="ECO:0007669"/>
    <property type="project" value="TreeGrafter"/>
</dbReference>
<evidence type="ECO:0000256" key="1">
    <source>
        <dbReference type="ARBA" id="ARBA00001933"/>
    </source>
</evidence>
<sequence>MGLRLISGGTDNHLVLVDLTETGTSGKEAEEALGRTGIVVNRNAIPFDPHTPLVTSGIRLGTPAVTTRGFGKEEMKLIASLIVKVITNIGDPDIQTQVSQEVSQLCHRFPVPGIDD</sequence>
<reference evidence="4" key="1">
    <citation type="journal article" date="2014" name="Front. Microbiol.">
        <title>High frequency of phylogenetically diverse reductive dehalogenase-homologous genes in deep subseafloor sedimentary metagenomes.</title>
        <authorList>
            <person name="Kawai M."/>
            <person name="Futagami T."/>
            <person name="Toyoda A."/>
            <person name="Takaki Y."/>
            <person name="Nishi S."/>
            <person name="Hori S."/>
            <person name="Arai W."/>
            <person name="Tsubouchi T."/>
            <person name="Morono Y."/>
            <person name="Uchiyama I."/>
            <person name="Ito T."/>
            <person name="Fujiyama A."/>
            <person name="Inagaki F."/>
            <person name="Takami H."/>
        </authorList>
    </citation>
    <scope>NUCLEOTIDE SEQUENCE</scope>
    <source>
        <strain evidence="4">Expedition CK06-06</strain>
    </source>
</reference>
<comment type="cofactor">
    <cofactor evidence="1">
        <name>pyridoxal 5'-phosphate</name>
        <dbReference type="ChEBI" id="CHEBI:597326"/>
    </cofactor>
</comment>
<dbReference type="EMBL" id="BARS01057564">
    <property type="protein sequence ID" value="GAG42121.1"/>
    <property type="molecule type" value="Genomic_DNA"/>
</dbReference>
<dbReference type="GO" id="GO:0030170">
    <property type="term" value="F:pyridoxal phosphate binding"/>
    <property type="evidence" value="ECO:0007669"/>
    <property type="project" value="TreeGrafter"/>
</dbReference>
<dbReference type="InterPro" id="IPR015424">
    <property type="entry name" value="PyrdxlP-dep_Trfase"/>
</dbReference>
<dbReference type="InterPro" id="IPR015422">
    <property type="entry name" value="PyrdxlP-dep_Trfase_small"/>
</dbReference>
<dbReference type="Pfam" id="PF00464">
    <property type="entry name" value="SHMT"/>
    <property type="match status" value="1"/>
</dbReference>
<dbReference type="GO" id="GO:0019264">
    <property type="term" value="P:glycine biosynthetic process from serine"/>
    <property type="evidence" value="ECO:0007669"/>
    <property type="project" value="TreeGrafter"/>
</dbReference>
<proteinExistence type="predicted"/>
<name>X0Z0A8_9ZZZZ</name>
<dbReference type="SUPFAM" id="SSF53383">
    <property type="entry name" value="PLP-dependent transferases"/>
    <property type="match status" value="1"/>
</dbReference>
<dbReference type="PANTHER" id="PTHR11680:SF50">
    <property type="entry name" value="SERINE HYDROXYMETHYLTRANSFERASE"/>
    <property type="match status" value="1"/>
</dbReference>
<organism evidence="4">
    <name type="scientific">marine sediment metagenome</name>
    <dbReference type="NCBI Taxonomy" id="412755"/>
    <lineage>
        <taxon>unclassified sequences</taxon>
        <taxon>metagenomes</taxon>
        <taxon>ecological metagenomes</taxon>
    </lineage>
</organism>
<protein>
    <recommendedName>
        <fullName evidence="3">Serine hydroxymethyltransferase-like domain-containing protein</fullName>
    </recommendedName>
</protein>
<keyword evidence="2" id="KW-0663">Pyridoxal phosphate</keyword>
<accession>X0Z0A8</accession>
<gene>
    <name evidence="4" type="ORF">S01H1_84353</name>
</gene>
<dbReference type="PANTHER" id="PTHR11680">
    <property type="entry name" value="SERINE HYDROXYMETHYLTRANSFERASE"/>
    <property type="match status" value="1"/>
</dbReference>
<dbReference type="InterPro" id="IPR049943">
    <property type="entry name" value="Ser_HO-MeTrfase-like"/>
</dbReference>
<evidence type="ECO:0000256" key="2">
    <source>
        <dbReference type="ARBA" id="ARBA00022898"/>
    </source>
</evidence>
<dbReference type="AlphaFoldDB" id="X0Z0A8"/>
<evidence type="ECO:0000313" key="4">
    <source>
        <dbReference type="EMBL" id="GAG42121.1"/>
    </source>
</evidence>
<dbReference type="InterPro" id="IPR039429">
    <property type="entry name" value="SHMT-like_dom"/>
</dbReference>
<dbReference type="GO" id="GO:0005829">
    <property type="term" value="C:cytosol"/>
    <property type="evidence" value="ECO:0007669"/>
    <property type="project" value="TreeGrafter"/>
</dbReference>
<comment type="caution">
    <text evidence="4">The sequence shown here is derived from an EMBL/GenBank/DDBJ whole genome shotgun (WGS) entry which is preliminary data.</text>
</comment>